<dbReference type="Proteomes" id="UP000057981">
    <property type="component" value="Chromosome"/>
</dbReference>
<proteinExistence type="predicted"/>
<feature type="domain" description="DUF4350" evidence="2">
    <location>
        <begin position="39"/>
        <end position="230"/>
    </location>
</feature>
<evidence type="ECO:0000313" key="3">
    <source>
        <dbReference type="EMBL" id="ALJ05003.1"/>
    </source>
</evidence>
<accession>A0A0P0CQ40</accession>
<feature type="transmembrane region" description="Helical" evidence="1">
    <location>
        <begin position="272"/>
        <end position="289"/>
    </location>
</feature>
<keyword evidence="1" id="KW-0812">Transmembrane</keyword>
<keyword evidence="1" id="KW-0472">Membrane</keyword>
<dbReference type="Pfam" id="PF14258">
    <property type="entry name" value="DUF4350"/>
    <property type="match status" value="1"/>
</dbReference>
<reference evidence="3 4" key="1">
    <citation type="submission" date="2015-10" db="EMBL/GenBank/DDBJ databases">
        <authorList>
            <person name="Gilbert D.G."/>
        </authorList>
    </citation>
    <scope>NUCLEOTIDE SEQUENCE [LARGE SCALE GENOMIC DNA]</scope>
    <source>
        <strain evidence="4">HZ-22</strain>
    </source>
</reference>
<dbReference type="InterPro" id="IPR025646">
    <property type="entry name" value="DUF4350"/>
</dbReference>
<dbReference type="RefSeq" id="WP_054726845.1">
    <property type="nucleotide sequence ID" value="NZ_CP012898.1"/>
</dbReference>
<protein>
    <recommendedName>
        <fullName evidence="2">DUF4350 domain-containing protein</fullName>
    </recommendedName>
</protein>
<dbReference type="KEGG" id="ahz:APS56_07640"/>
<dbReference type="OrthoDB" id="1111222at2"/>
<keyword evidence="1" id="KW-1133">Transmembrane helix</keyword>
<evidence type="ECO:0000256" key="1">
    <source>
        <dbReference type="SAM" id="Phobius"/>
    </source>
</evidence>
<evidence type="ECO:0000313" key="4">
    <source>
        <dbReference type="Proteomes" id="UP000057981"/>
    </source>
</evidence>
<sequence length="402" mass="47267">MKKLVSVFIIIGIIIGLAFLLDIQFTKTVDWEESFDEKSNKPYGISIFYKELSNIFKDQKIRTVYHTPYSYLYANSEDGYGEHVAKGNYIIIGNSTYLDYDSVNELLHFADLGNTVFISDYYLPETLTDTLKLNIDYILNERDSVSKLSFKSQKLKQNHTVIDRNEGDFYFSNFNRKNYHILGYTKTNSKRVNFLGVPFGTGNIYLHLQPKIFTNYNLLKDKRYQYVEGILSYLPNDAIYFDSYTKTYTAYDGDVEPNSDLGWFLNQTSFSWAWYTALILILLFIIFNAKRRQRIIKTIKPLQNTTVLFVKTISNLYFETQDHKNLIEKKITYFLEHVRTDLKLDTSDLNEEFMNKLTAKSGKKKEEITQLINYIKWLKSKNEFAELNLITLNKHIEAFYSK</sequence>
<keyword evidence="4" id="KW-1185">Reference proteome</keyword>
<name>A0A0P0CQ40_9FLAO</name>
<gene>
    <name evidence="3" type="ORF">APS56_07640</name>
</gene>
<evidence type="ECO:0000259" key="2">
    <source>
        <dbReference type="Pfam" id="PF14258"/>
    </source>
</evidence>
<dbReference type="AlphaFoldDB" id="A0A0P0CQ40"/>
<dbReference type="EMBL" id="CP012898">
    <property type="protein sequence ID" value="ALJ05003.1"/>
    <property type="molecule type" value="Genomic_DNA"/>
</dbReference>
<organism evidence="3 4">
    <name type="scientific">Pseudalgibacter alginicilyticus</name>
    <dbReference type="NCBI Taxonomy" id="1736674"/>
    <lineage>
        <taxon>Bacteria</taxon>
        <taxon>Pseudomonadati</taxon>
        <taxon>Bacteroidota</taxon>
        <taxon>Flavobacteriia</taxon>
        <taxon>Flavobacteriales</taxon>
        <taxon>Flavobacteriaceae</taxon>
        <taxon>Pseudalgibacter</taxon>
    </lineage>
</organism>
<dbReference type="STRING" id="1736674.APS56_07640"/>